<sequence>MGDSRTKTTSFLLPPGCRFYPSEEQLLCYYLTNKNTNDNEDGNLCGYNLIKELELYDYEPQDLPERASYAYGYGGRKRHWYCYNRVRVSNGNGRDREKKSRRAMNGYWRRRGRVRDVVAVNRGEKVVVGTRKDFFFYLGNSPKTAVRTDWVLYEYELVDHVKAAFVLCRVFVKSRSGNSVSEIGLSSGMAESVSAVRHIGVQHDGSLSSDFVEAKLHDDNIIDGRYVSQQDNHVMQGTVPVDSFQFPVGTPPSEQIADLPNIRHFAPVKKIKRLKYWRMVTSKQSLSISCFTWLVHLHPFC</sequence>
<reference evidence="6" key="1">
    <citation type="journal article" date="2023" name="Plant J.">
        <title>Genome sequences and population genomics provide insights into the demographic history, inbreeding, and mutation load of two 'living fossil' tree species of Dipteronia.</title>
        <authorList>
            <person name="Feng Y."/>
            <person name="Comes H.P."/>
            <person name="Chen J."/>
            <person name="Zhu S."/>
            <person name="Lu R."/>
            <person name="Zhang X."/>
            <person name="Li P."/>
            <person name="Qiu J."/>
            <person name="Olsen K.M."/>
            <person name="Qiu Y."/>
        </authorList>
    </citation>
    <scope>NUCLEOTIDE SEQUENCE</scope>
    <source>
        <strain evidence="6">NBL</strain>
    </source>
</reference>
<keyword evidence="3" id="KW-0804">Transcription</keyword>
<protein>
    <recommendedName>
        <fullName evidence="5">NAC domain-containing protein</fullName>
    </recommendedName>
</protein>
<dbReference type="Proteomes" id="UP001281410">
    <property type="component" value="Unassembled WGS sequence"/>
</dbReference>
<dbReference type="InterPro" id="IPR036093">
    <property type="entry name" value="NAC_dom_sf"/>
</dbReference>
<dbReference type="PROSITE" id="PS51005">
    <property type="entry name" value="NAC"/>
    <property type="match status" value="1"/>
</dbReference>
<keyword evidence="7" id="KW-1185">Reference proteome</keyword>
<evidence type="ECO:0000256" key="1">
    <source>
        <dbReference type="ARBA" id="ARBA00023015"/>
    </source>
</evidence>
<dbReference type="SUPFAM" id="SSF101941">
    <property type="entry name" value="NAC domain"/>
    <property type="match status" value="1"/>
</dbReference>
<keyword evidence="4" id="KW-0539">Nucleus</keyword>
<dbReference type="InterPro" id="IPR003441">
    <property type="entry name" value="NAC-dom"/>
</dbReference>
<evidence type="ECO:0000256" key="2">
    <source>
        <dbReference type="ARBA" id="ARBA00023125"/>
    </source>
</evidence>
<dbReference type="PANTHER" id="PTHR31744">
    <property type="entry name" value="PROTEIN CUP-SHAPED COTYLEDON 2-RELATED"/>
    <property type="match status" value="1"/>
</dbReference>
<proteinExistence type="predicted"/>
<dbReference type="GO" id="GO:0006355">
    <property type="term" value="P:regulation of DNA-templated transcription"/>
    <property type="evidence" value="ECO:0007669"/>
    <property type="project" value="InterPro"/>
</dbReference>
<dbReference type="PANTHER" id="PTHR31744:SF210">
    <property type="entry name" value="NAC DOMAIN-CONTAINING PROTEIN 86-LIKE"/>
    <property type="match status" value="1"/>
</dbReference>
<accession>A0AAE0B8K5</accession>
<evidence type="ECO:0000313" key="7">
    <source>
        <dbReference type="Proteomes" id="UP001281410"/>
    </source>
</evidence>
<dbReference type="Gene3D" id="2.170.150.80">
    <property type="entry name" value="NAC domain"/>
    <property type="match status" value="1"/>
</dbReference>
<evidence type="ECO:0000313" key="6">
    <source>
        <dbReference type="EMBL" id="KAK3231348.1"/>
    </source>
</evidence>
<keyword evidence="2" id="KW-0238">DNA-binding</keyword>
<feature type="domain" description="NAC" evidence="5">
    <location>
        <begin position="13"/>
        <end position="173"/>
    </location>
</feature>
<name>A0AAE0B8K5_9ROSI</name>
<comment type="caution">
    <text evidence="6">The sequence shown here is derived from an EMBL/GenBank/DDBJ whole genome shotgun (WGS) entry which is preliminary data.</text>
</comment>
<evidence type="ECO:0000256" key="4">
    <source>
        <dbReference type="ARBA" id="ARBA00023242"/>
    </source>
</evidence>
<dbReference type="EMBL" id="JANJYJ010000001">
    <property type="protein sequence ID" value="KAK3231348.1"/>
    <property type="molecule type" value="Genomic_DNA"/>
</dbReference>
<dbReference type="AlphaFoldDB" id="A0AAE0B8K5"/>
<gene>
    <name evidence="6" type="ORF">Dsin_003229</name>
</gene>
<dbReference type="Pfam" id="PF02365">
    <property type="entry name" value="NAM"/>
    <property type="match status" value="1"/>
</dbReference>
<organism evidence="6 7">
    <name type="scientific">Dipteronia sinensis</name>
    <dbReference type="NCBI Taxonomy" id="43782"/>
    <lineage>
        <taxon>Eukaryota</taxon>
        <taxon>Viridiplantae</taxon>
        <taxon>Streptophyta</taxon>
        <taxon>Embryophyta</taxon>
        <taxon>Tracheophyta</taxon>
        <taxon>Spermatophyta</taxon>
        <taxon>Magnoliopsida</taxon>
        <taxon>eudicotyledons</taxon>
        <taxon>Gunneridae</taxon>
        <taxon>Pentapetalae</taxon>
        <taxon>rosids</taxon>
        <taxon>malvids</taxon>
        <taxon>Sapindales</taxon>
        <taxon>Sapindaceae</taxon>
        <taxon>Hippocastanoideae</taxon>
        <taxon>Acereae</taxon>
        <taxon>Dipteronia</taxon>
    </lineage>
</organism>
<evidence type="ECO:0000259" key="5">
    <source>
        <dbReference type="PROSITE" id="PS51005"/>
    </source>
</evidence>
<dbReference type="GO" id="GO:0003677">
    <property type="term" value="F:DNA binding"/>
    <property type="evidence" value="ECO:0007669"/>
    <property type="project" value="UniProtKB-KW"/>
</dbReference>
<keyword evidence="1" id="KW-0805">Transcription regulation</keyword>
<evidence type="ECO:0000256" key="3">
    <source>
        <dbReference type="ARBA" id="ARBA00023163"/>
    </source>
</evidence>